<name>A0A067Q149_9AGAM</name>
<evidence type="ECO:0000313" key="1">
    <source>
        <dbReference type="EMBL" id="KDQ59855.1"/>
    </source>
</evidence>
<reference evidence="2" key="1">
    <citation type="journal article" date="2014" name="Proc. Natl. Acad. Sci. U.S.A.">
        <title>Extensive sampling of basidiomycete genomes demonstrates inadequacy of the white-rot/brown-rot paradigm for wood decay fungi.</title>
        <authorList>
            <person name="Riley R."/>
            <person name="Salamov A.A."/>
            <person name="Brown D.W."/>
            <person name="Nagy L.G."/>
            <person name="Floudas D."/>
            <person name="Held B.W."/>
            <person name="Levasseur A."/>
            <person name="Lombard V."/>
            <person name="Morin E."/>
            <person name="Otillar R."/>
            <person name="Lindquist E.A."/>
            <person name="Sun H."/>
            <person name="LaButti K.M."/>
            <person name="Schmutz J."/>
            <person name="Jabbour D."/>
            <person name="Luo H."/>
            <person name="Baker S.E."/>
            <person name="Pisabarro A.G."/>
            <person name="Walton J.D."/>
            <person name="Blanchette R.A."/>
            <person name="Henrissat B."/>
            <person name="Martin F."/>
            <person name="Cullen D."/>
            <person name="Hibbett D.S."/>
            <person name="Grigoriev I.V."/>
        </authorList>
    </citation>
    <scope>NUCLEOTIDE SEQUENCE [LARGE SCALE GENOMIC DNA]</scope>
    <source>
        <strain evidence="2">MUCL 33604</strain>
    </source>
</reference>
<sequence length="306" mass="33637">MLADKELANTSSAAAGCTFQTKCHSIAKEGVVLNIFDTVGLDEGDMGSVASSEAIAKLYALVRDLDGGVNLLLYVVRGPRIQSSTRNNYRLFVEGFCQKKVPVVLLVTGMENEPSGEKWMKDNIGEYRKQKMEFSDEACITPFLGVKLESGGYYFQKEYDASNANVTKLILRRSLTKSWKMESVGWFMVILKSLYNTITPVLPGLKPTPLAKSLYLALCKPESIGTDLEAMKAANSIMGTVLWKDIMGSKFARPDTGSGKIEEKIGLDTESDRGSTMDGKEGTPKVTRGQFWKVPISIRNKRSGTV</sequence>
<dbReference type="PROSITE" id="PS51257">
    <property type="entry name" value="PROKAR_LIPOPROTEIN"/>
    <property type="match status" value="1"/>
</dbReference>
<organism evidence="1 2">
    <name type="scientific">Jaapia argillacea MUCL 33604</name>
    <dbReference type="NCBI Taxonomy" id="933084"/>
    <lineage>
        <taxon>Eukaryota</taxon>
        <taxon>Fungi</taxon>
        <taxon>Dikarya</taxon>
        <taxon>Basidiomycota</taxon>
        <taxon>Agaricomycotina</taxon>
        <taxon>Agaricomycetes</taxon>
        <taxon>Agaricomycetidae</taxon>
        <taxon>Jaapiales</taxon>
        <taxon>Jaapiaceae</taxon>
        <taxon>Jaapia</taxon>
    </lineage>
</organism>
<dbReference type="Proteomes" id="UP000027265">
    <property type="component" value="Unassembled WGS sequence"/>
</dbReference>
<gene>
    <name evidence="1" type="ORF">JAAARDRAFT_33430</name>
</gene>
<dbReference type="Gene3D" id="3.40.50.300">
    <property type="entry name" value="P-loop containing nucleotide triphosphate hydrolases"/>
    <property type="match status" value="1"/>
</dbReference>
<accession>A0A067Q149</accession>
<dbReference type="SUPFAM" id="SSF52540">
    <property type="entry name" value="P-loop containing nucleoside triphosphate hydrolases"/>
    <property type="match status" value="1"/>
</dbReference>
<dbReference type="AlphaFoldDB" id="A0A067Q149"/>
<proteinExistence type="predicted"/>
<dbReference type="EMBL" id="KL197715">
    <property type="protein sequence ID" value="KDQ59855.1"/>
    <property type="molecule type" value="Genomic_DNA"/>
</dbReference>
<keyword evidence="2" id="KW-1185">Reference proteome</keyword>
<protein>
    <recommendedName>
        <fullName evidence="3">G domain-containing protein</fullName>
    </recommendedName>
</protein>
<dbReference type="CDD" id="cd00882">
    <property type="entry name" value="Ras_like_GTPase"/>
    <property type="match status" value="1"/>
</dbReference>
<dbReference type="HOGENOM" id="CLU_909318_0_0_1"/>
<evidence type="ECO:0000313" key="2">
    <source>
        <dbReference type="Proteomes" id="UP000027265"/>
    </source>
</evidence>
<dbReference type="OrthoDB" id="8954335at2759"/>
<evidence type="ECO:0008006" key="3">
    <source>
        <dbReference type="Google" id="ProtNLM"/>
    </source>
</evidence>
<dbReference type="InParanoid" id="A0A067Q149"/>
<dbReference type="InterPro" id="IPR027417">
    <property type="entry name" value="P-loop_NTPase"/>
</dbReference>